<dbReference type="EMBL" id="NBSK02000006">
    <property type="protein sequence ID" value="KAJ0201710.1"/>
    <property type="molecule type" value="Genomic_DNA"/>
</dbReference>
<dbReference type="PANTHER" id="PTHR46890">
    <property type="entry name" value="NON-LTR RETROLELEMENT REVERSE TRANSCRIPTASE-LIKE PROTEIN-RELATED"/>
    <property type="match status" value="1"/>
</dbReference>
<evidence type="ECO:0000313" key="1">
    <source>
        <dbReference type="EMBL" id="KAJ0201710.1"/>
    </source>
</evidence>
<keyword evidence="2" id="KW-1185">Reference proteome</keyword>
<reference evidence="1 2" key="1">
    <citation type="journal article" date="2017" name="Nat. Commun.">
        <title>Genome assembly with in vitro proximity ligation data and whole-genome triplication in lettuce.</title>
        <authorList>
            <person name="Reyes-Chin-Wo S."/>
            <person name="Wang Z."/>
            <person name="Yang X."/>
            <person name="Kozik A."/>
            <person name="Arikit S."/>
            <person name="Song C."/>
            <person name="Xia L."/>
            <person name="Froenicke L."/>
            <person name="Lavelle D.O."/>
            <person name="Truco M.J."/>
            <person name="Xia R."/>
            <person name="Zhu S."/>
            <person name="Xu C."/>
            <person name="Xu H."/>
            <person name="Xu X."/>
            <person name="Cox K."/>
            <person name="Korf I."/>
            <person name="Meyers B.C."/>
            <person name="Michelmore R.W."/>
        </authorList>
    </citation>
    <scope>NUCLEOTIDE SEQUENCE [LARGE SCALE GENOMIC DNA]</scope>
    <source>
        <strain evidence="2">cv. Salinas</strain>
        <tissue evidence="1">Seedlings</tissue>
    </source>
</reference>
<protein>
    <submittedName>
        <fullName evidence="1">Uncharacterized protein</fullName>
    </submittedName>
</protein>
<dbReference type="AlphaFoldDB" id="A0A9R1V8M8"/>
<dbReference type="Proteomes" id="UP000235145">
    <property type="component" value="Unassembled WGS sequence"/>
</dbReference>
<gene>
    <name evidence="1" type="ORF">LSAT_V11C600307810</name>
</gene>
<sequence length="103" mass="11819">MVYHIRSFKSLLGDQASRLEMSACGSHKSPGPNDFTFAFFEQNWDLIRDEVMIPFRCNSSFIMLILKVSSSVVVSDFRPISLIVAQYKIIAKVLRFISLRLRS</sequence>
<accession>A0A9R1V8M8</accession>
<comment type="caution">
    <text evidence="1">The sequence shown here is derived from an EMBL/GenBank/DDBJ whole genome shotgun (WGS) entry which is preliminary data.</text>
</comment>
<name>A0A9R1V8M8_LACSA</name>
<organism evidence="1 2">
    <name type="scientific">Lactuca sativa</name>
    <name type="common">Garden lettuce</name>
    <dbReference type="NCBI Taxonomy" id="4236"/>
    <lineage>
        <taxon>Eukaryota</taxon>
        <taxon>Viridiplantae</taxon>
        <taxon>Streptophyta</taxon>
        <taxon>Embryophyta</taxon>
        <taxon>Tracheophyta</taxon>
        <taxon>Spermatophyta</taxon>
        <taxon>Magnoliopsida</taxon>
        <taxon>eudicotyledons</taxon>
        <taxon>Gunneridae</taxon>
        <taxon>Pentapetalae</taxon>
        <taxon>asterids</taxon>
        <taxon>campanulids</taxon>
        <taxon>Asterales</taxon>
        <taxon>Asteraceae</taxon>
        <taxon>Cichorioideae</taxon>
        <taxon>Cichorieae</taxon>
        <taxon>Lactucinae</taxon>
        <taxon>Lactuca</taxon>
    </lineage>
</organism>
<proteinExistence type="predicted"/>
<dbReference type="PANTHER" id="PTHR46890:SF50">
    <property type="entry name" value="RNA-DIRECTED DNA POLYMERASE, EUKARYOTA, REVERSE TRANSCRIPTASE ZINC-BINDING DOMAIN PROTEIN-RELATED"/>
    <property type="match status" value="1"/>
</dbReference>
<evidence type="ECO:0000313" key="2">
    <source>
        <dbReference type="Proteomes" id="UP000235145"/>
    </source>
</evidence>
<dbReference type="InterPro" id="IPR052343">
    <property type="entry name" value="Retrotransposon-Effector_Assoc"/>
</dbReference>